<organism evidence="1 2">
    <name type="scientific">Penicillium cataractarum</name>
    <dbReference type="NCBI Taxonomy" id="2100454"/>
    <lineage>
        <taxon>Eukaryota</taxon>
        <taxon>Fungi</taxon>
        <taxon>Dikarya</taxon>
        <taxon>Ascomycota</taxon>
        <taxon>Pezizomycotina</taxon>
        <taxon>Eurotiomycetes</taxon>
        <taxon>Eurotiomycetidae</taxon>
        <taxon>Eurotiales</taxon>
        <taxon>Aspergillaceae</taxon>
        <taxon>Penicillium</taxon>
    </lineage>
</organism>
<keyword evidence="2" id="KW-1185">Reference proteome</keyword>
<dbReference type="GeneID" id="81439632"/>
<reference evidence="1" key="1">
    <citation type="submission" date="2022-11" db="EMBL/GenBank/DDBJ databases">
        <authorList>
            <person name="Petersen C."/>
        </authorList>
    </citation>
    <scope>NUCLEOTIDE SEQUENCE</scope>
    <source>
        <strain evidence="1">IBT 29864</strain>
    </source>
</reference>
<protein>
    <submittedName>
        <fullName evidence="1">Uncharacterized protein</fullName>
    </submittedName>
</protein>
<gene>
    <name evidence="1" type="ORF">N7496_007524</name>
</gene>
<comment type="caution">
    <text evidence="1">The sequence shown here is derived from an EMBL/GenBank/DDBJ whole genome shotgun (WGS) entry which is preliminary data.</text>
</comment>
<dbReference type="RefSeq" id="XP_056555866.1">
    <property type="nucleotide sequence ID" value="XM_056700453.1"/>
</dbReference>
<evidence type="ECO:0000313" key="2">
    <source>
        <dbReference type="Proteomes" id="UP001147782"/>
    </source>
</evidence>
<dbReference type="OrthoDB" id="5405012at2759"/>
<dbReference type="AlphaFoldDB" id="A0A9W9S4C7"/>
<reference evidence="1" key="2">
    <citation type="journal article" date="2023" name="IMA Fungus">
        <title>Comparative genomic study of the Penicillium genus elucidates a diverse pangenome and 15 lateral gene transfer events.</title>
        <authorList>
            <person name="Petersen C."/>
            <person name="Sorensen T."/>
            <person name="Nielsen M.R."/>
            <person name="Sondergaard T.E."/>
            <person name="Sorensen J.L."/>
            <person name="Fitzpatrick D.A."/>
            <person name="Frisvad J.C."/>
            <person name="Nielsen K.L."/>
        </authorList>
    </citation>
    <scope>NUCLEOTIDE SEQUENCE</scope>
    <source>
        <strain evidence="1">IBT 29864</strain>
    </source>
</reference>
<dbReference type="EMBL" id="JAPZBS010000005">
    <property type="protein sequence ID" value="KAJ5371432.1"/>
    <property type="molecule type" value="Genomic_DNA"/>
</dbReference>
<dbReference type="Proteomes" id="UP001147782">
    <property type="component" value="Unassembled WGS sequence"/>
</dbReference>
<name>A0A9W9S4C7_9EURO</name>
<sequence length="160" mass="18271">MKPVVTGEVHRRQDVIKSGLGFLFYNGANQVIYDTCELVWDSADLLTKPVTKENQMAVFGIRGIVERPGVVQYRFQFRFMIEHFEPPCYWLSVEVHGPMDGHSRGISVNLIRDIPGGKPSDQEYFEDAIQNLTNSVRILGVDGAIRLFMMSWKFMNGNLE</sequence>
<accession>A0A9W9S4C7</accession>
<proteinExistence type="predicted"/>
<evidence type="ECO:0000313" key="1">
    <source>
        <dbReference type="EMBL" id="KAJ5371432.1"/>
    </source>
</evidence>